<name>A0A1D1YCC5_9ARAE</name>
<dbReference type="AlphaFoldDB" id="A0A1D1YCC5"/>
<evidence type="ECO:0000313" key="4">
    <source>
        <dbReference type="EMBL" id="JAT52254.1"/>
    </source>
</evidence>
<protein>
    <submittedName>
        <fullName evidence="4">Mitotic checkpoint protein BUB3</fullName>
    </submittedName>
</protein>
<evidence type="ECO:0000256" key="1">
    <source>
        <dbReference type="ARBA" id="ARBA00022574"/>
    </source>
</evidence>
<feature type="repeat" description="WD" evidence="3">
    <location>
        <begin position="90"/>
        <end position="123"/>
    </location>
</feature>
<dbReference type="Pfam" id="PF00400">
    <property type="entry name" value="WD40"/>
    <property type="match status" value="2"/>
</dbReference>
<dbReference type="SUPFAM" id="SSF50978">
    <property type="entry name" value="WD40 repeat-like"/>
    <property type="match status" value="1"/>
</dbReference>
<dbReference type="EMBL" id="GDJX01015682">
    <property type="protein sequence ID" value="JAT52254.1"/>
    <property type="molecule type" value="Transcribed_RNA"/>
</dbReference>
<dbReference type="PANTHER" id="PTHR10971">
    <property type="entry name" value="MRNA EXPORT FACTOR AND BUB3"/>
    <property type="match status" value="1"/>
</dbReference>
<evidence type="ECO:0000256" key="2">
    <source>
        <dbReference type="ARBA" id="ARBA00022737"/>
    </source>
</evidence>
<dbReference type="SMART" id="SM00320">
    <property type="entry name" value="WD40"/>
    <property type="match status" value="5"/>
</dbReference>
<proteinExistence type="predicted"/>
<keyword evidence="1 3" id="KW-0853">WD repeat</keyword>
<dbReference type="InterPro" id="IPR019775">
    <property type="entry name" value="WD40_repeat_CS"/>
</dbReference>
<dbReference type="PROSITE" id="PS00678">
    <property type="entry name" value="WD_REPEATS_1"/>
    <property type="match status" value="1"/>
</dbReference>
<sequence length="335" mass="37526">MPGSSVELERPIGDAISRVRFAPRSGNLLISSWDSILRLYDVDASEIRLEAASEGALLDCCFHDEWVAFSSSSDYRIRRYDLPSGKQEVMGKHDDVATCVDYSEETGQLISAGLDKKLMLWDIHATNRKSGSLEMDTEVTSLSLCGYYIVVAVGTLTNVYDSRSLKGALQSEGSSMDYQLSCVRSLSKNEGFVVGSVDGRVALKFLEASRPREMGCIFHCHPRSMDRRRHLVTINDIAVHPLHDTFVTGDNEGYAIIWDAQSKKRLFEFPRHINSVASLSYNHSGQKLAIACSHTYQNANEMEETRQILIHEVDNLRKPLLVVCRVAHYSKSEVN</sequence>
<reference evidence="4" key="1">
    <citation type="submission" date="2015-07" db="EMBL/GenBank/DDBJ databases">
        <title>Transcriptome Assembly of Anthurium amnicola.</title>
        <authorList>
            <person name="Suzuki J."/>
        </authorList>
    </citation>
    <scope>NUCLEOTIDE SEQUENCE</scope>
</reference>
<feature type="repeat" description="WD" evidence="3">
    <location>
        <begin position="227"/>
        <end position="268"/>
    </location>
</feature>
<dbReference type="PROSITE" id="PS50082">
    <property type="entry name" value="WD_REPEATS_2"/>
    <property type="match status" value="2"/>
</dbReference>
<organism evidence="4">
    <name type="scientific">Anthurium amnicola</name>
    <dbReference type="NCBI Taxonomy" id="1678845"/>
    <lineage>
        <taxon>Eukaryota</taxon>
        <taxon>Viridiplantae</taxon>
        <taxon>Streptophyta</taxon>
        <taxon>Embryophyta</taxon>
        <taxon>Tracheophyta</taxon>
        <taxon>Spermatophyta</taxon>
        <taxon>Magnoliopsida</taxon>
        <taxon>Liliopsida</taxon>
        <taxon>Araceae</taxon>
        <taxon>Pothoideae</taxon>
        <taxon>Potheae</taxon>
        <taxon>Anthurium</taxon>
    </lineage>
</organism>
<dbReference type="InterPro" id="IPR015943">
    <property type="entry name" value="WD40/YVTN_repeat-like_dom_sf"/>
</dbReference>
<evidence type="ECO:0000256" key="3">
    <source>
        <dbReference type="PROSITE-ProRule" id="PRU00221"/>
    </source>
</evidence>
<dbReference type="PROSITE" id="PS50294">
    <property type="entry name" value="WD_REPEATS_REGION"/>
    <property type="match status" value="1"/>
</dbReference>
<dbReference type="InterPro" id="IPR001680">
    <property type="entry name" value="WD40_rpt"/>
</dbReference>
<keyword evidence="2" id="KW-0677">Repeat</keyword>
<dbReference type="Gene3D" id="2.130.10.10">
    <property type="entry name" value="YVTN repeat-like/Quinoprotein amine dehydrogenase"/>
    <property type="match status" value="1"/>
</dbReference>
<accession>A0A1D1YCC5</accession>
<dbReference type="InterPro" id="IPR036322">
    <property type="entry name" value="WD40_repeat_dom_sf"/>
</dbReference>
<gene>
    <name evidence="4" type="primary">Bub3_5</name>
    <name evidence="4" type="ORF">g.121444</name>
</gene>